<comment type="caution">
    <text evidence="2">The sequence shown here is derived from an EMBL/GenBank/DDBJ whole genome shotgun (WGS) entry which is preliminary data.</text>
</comment>
<evidence type="ECO:0000313" key="3">
    <source>
        <dbReference type="Proteomes" id="UP000266841"/>
    </source>
</evidence>
<feature type="compositionally biased region" description="Basic residues" evidence="1">
    <location>
        <begin position="562"/>
        <end position="574"/>
    </location>
</feature>
<dbReference type="OrthoDB" id="44520at2759"/>
<dbReference type="EMBL" id="AGNL01002132">
    <property type="protein sequence ID" value="EJK76447.1"/>
    <property type="molecule type" value="Genomic_DNA"/>
</dbReference>
<reference evidence="2 3" key="1">
    <citation type="journal article" date="2012" name="Genome Biol.">
        <title>Genome and low-iron response of an oceanic diatom adapted to chronic iron limitation.</title>
        <authorList>
            <person name="Lommer M."/>
            <person name="Specht M."/>
            <person name="Roy A.S."/>
            <person name="Kraemer L."/>
            <person name="Andreson R."/>
            <person name="Gutowska M.A."/>
            <person name="Wolf J."/>
            <person name="Bergner S.V."/>
            <person name="Schilhabel M.B."/>
            <person name="Klostermeier U.C."/>
            <person name="Beiko R.G."/>
            <person name="Rosenstiel P."/>
            <person name="Hippler M."/>
            <person name="Laroche J."/>
        </authorList>
    </citation>
    <scope>NUCLEOTIDE SEQUENCE [LARGE SCALE GENOMIC DNA]</scope>
    <source>
        <strain evidence="2 3">CCMP1005</strain>
    </source>
</reference>
<feature type="compositionally biased region" description="Pro residues" evidence="1">
    <location>
        <begin position="99"/>
        <end position="122"/>
    </location>
</feature>
<sequence>MSRTVSGVHVRNMFNIRTEAKCANQPPKSKPRKKHCNRWEVQPIRQSDDLTFSPVGNIEGTCRQRASYLTGAPADSNLSALASRSSNRTFADSVHPPVVHNPPQPETGPSVPLYPPLPPLPPLRQTANNRRQQYTELGDLISEDRFPRPVDGTSPGIPRPQWLQGLTSAPGSGRPPTDLEQQGTCLVAPRARRALPPVRMGDGPLDGAAKAPPPSVEHPLLLYTAEDERHLTDLHCFVRKRCVFLFAASQQDVDVPRKGRKKALTLGQVGIGCLHCKDSGEFHSINSRLGAKVKLTYCQESKLKGSTYFPTSITGIYNATMIINQRHFPVCPHVDKETFATYNQLKGLTARSASTKEYWIEAAAKLGLVDTPRGVFYRPSSRPPASSHLDGDPRNIAPSMPLRTLVETSDKLYATNYAYFVIEQMTTCTFSEADKLGKRKHHVVGFPGMACRHCYGGNGSGRFFPLTLKTFSDVSKSIHVLRNHLVKCPKAPAGLAEHVTRLFEEHQAEKVRLIQCLKVSTPLPIPCNFQSKSPFGSQKVFFDLVWKRLHPELSPKPENYAVKKKVSKSRRKSHKSEPVKSLERAVIKRKHATLDAGPATFPSVPLVSDAKGRCRIPKKRYTHEARERSASESSRAGLQCIPPPHHQEHLQELPYSESDMSVAMILAGLEGSSSHDSSTQDSVDV</sequence>
<feature type="region of interest" description="Disordered" evidence="1">
    <location>
        <begin position="621"/>
        <end position="656"/>
    </location>
</feature>
<evidence type="ECO:0000256" key="1">
    <source>
        <dbReference type="SAM" id="MobiDB-lite"/>
    </source>
</evidence>
<accession>K0TQQ3</accession>
<feature type="region of interest" description="Disordered" evidence="1">
    <location>
        <begin position="83"/>
        <end position="125"/>
    </location>
</feature>
<evidence type="ECO:0000313" key="2">
    <source>
        <dbReference type="EMBL" id="EJK76447.1"/>
    </source>
</evidence>
<organism evidence="2 3">
    <name type="scientific">Thalassiosira oceanica</name>
    <name type="common">Marine diatom</name>
    <dbReference type="NCBI Taxonomy" id="159749"/>
    <lineage>
        <taxon>Eukaryota</taxon>
        <taxon>Sar</taxon>
        <taxon>Stramenopiles</taxon>
        <taxon>Ochrophyta</taxon>
        <taxon>Bacillariophyta</taxon>
        <taxon>Coscinodiscophyceae</taxon>
        <taxon>Thalassiosirophycidae</taxon>
        <taxon>Thalassiosirales</taxon>
        <taxon>Thalassiosiraceae</taxon>
        <taxon>Thalassiosira</taxon>
    </lineage>
</organism>
<keyword evidence="3" id="KW-1185">Reference proteome</keyword>
<feature type="compositionally biased region" description="Low complexity" evidence="1">
    <location>
        <begin position="83"/>
        <end position="98"/>
    </location>
</feature>
<protein>
    <submittedName>
        <fullName evidence="2">Uncharacterized protein</fullName>
    </submittedName>
</protein>
<proteinExistence type="predicted"/>
<dbReference type="eggNOG" id="ENOG502T9CX">
    <property type="taxonomic scope" value="Eukaryota"/>
</dbReference>
<dbReference type="Proteomes" id="UP000266841">
    <property type="component" value="Unassembled WGS sequence"/>
</dbReference>
<name>K0TQQ3_THAOC</name>
<feature type="region of interest" description="Disordered" evidence="1">
    <location>
        <begin position="153"/>
        <end position="181"/>
    </location>
</feature>
<feature type="region of interest" description="Disordered" evidence="1">
    <location>
        <begin position="561"/>
        <end position="580"/>
    </location>
</feature>
<dbReference type="AlphaFoldDB" id="K0TQQ3"/>
<gene>
    <name evidence="2" type="ORF">THAOC_01790</name>
</gene>